<dbReference type="Gene3D" id="1.25.40.10">
    <property type="entry name" value="Tetratricopeptide repeat domain"/>
    <property type="match status" value="1"/>
</dbReference>
<feature type="repeat" description="TPR" evidence="1">
    <location>
        <begin position="132"/>
        <end position="165"/>
    </location>
</feature>
<keyword evidence="3" id="KW-1185">Reference proteome</keyword>
<dbReference type="InterPro" id="IPR011990">
    <property type="entry name" value="TPR-like_helical_dom_sf"/>
</dbReference>
<evidence type="ECO:0000256" key="1">
    <source>
        <dbReference type="PROSITE-ProRule" id="PRU00339"/>
    </source>
</evidence>
<evidence type="ECO:0008006" key="4">
    <source>
        <dbReference type="Google" id="ProtNLM"/>
    </source>
</evidence>
<comment type="caution">
    <text evidence="2">The sequence shown here is derived from an EMBL/GenBank/DDBJ whole genome shotgun (WGS) entry which is preliminary data.</text>
</comment>
<protein>
    <recommendedName>
        <fullName evidence="4">Aspartate phosphatase</fullName>
    </recommendedName>
</protein>
<evidence type="ECO:0000313" key="2">
    <source>
        <dbReference type="EMBL" id="MEN0644811.1"/>
    </source>
</evidence>
<name>A0ABU9VLM3_9BACI</name>
<sequence>MQTLVAPEVVGAKLVEWYSCIVANDIEQAEESKAIAEDMLSQMREHETVTNHYKLILLSHDLMLKKLNTEVSPEELERMKIETQASDQRLKYLYYYMTAQYEIYKSRFKSALRIFKIAQNYLNHTNDKFEIGEFYSRYGFCYYRLDDYENSIKFIKKGLEALEGNRKFEERYLKTKLLIAYIATELENYEKAEDVYTEIFKFSHSYPRLHTMVNRGLALNRIRQRKFNEAKHFLLESLKVKEIIGTVTEVQNKYNLANTMFRLGESKDAKKLLDQAEEKSLEYNLVEQIAKSTITRGLYQYSRMDMVEEGLQVLYNNELYFEYSEMALEIADFFEGKQDFENAFNYLKKHKEAPTNKNILEELL</sequence>
<keyword evidence="1" id="KW-0802">TPR repeat</keyword>
<dbReference type="PROSITE" id="PS50005">
    <property type="entry name" value="TPR"/>
    <property type="match status" value="1"/>
</dbReference>
<accession>A0ABU9VLM3</accession>
<dbReference type="EMBL" id="JBCITK010000001">
    <property type="protein sequence ID" value="MEN0644811.1"/>
    <property type="molecule type" value="Genomic_DNA"/>
</dbReference>
<reference evidence="2 3" key="1">
    <citation type="submission" date="2024-03" db="EMBL/GenBank/DDBJ databases">
        <title>Bacilli Hybrid Assemblies.</title>
        <authorList>
            <person name="Kovac J."/>
        </authorList>
    </citation>
    <scope>NUCLEOTIDE SEQUENCE [LARGE SCALE GENOMIC DNA]</scope>
    <source>
        <strain evidence="2 3">FSL R7-0666</strain>
    </source>
</reference>
<organism evidence="2 3">
    <name type="scientific">Alkalicoccobacillus gibsonii</name>
    <dbReference type="NCBI Taxonomy" id="79881"/>
    <lineage>
        <taxon>Bacteria</taxon>
        <taxon>Bacillati</taxon>
        <taxon>Bacillota</taxon>
        <taxon>Bacilli</taxon>
        <taxon>Bacillales</taxon>
        <taxon>Bacillaceae</taxon>
        <taxon>Alkalicoccobacillus</taxon>
    </lineage>
</organism>
<dbReference type="InterPro" id="IPR019734">
    <property type="entry name" value="TPR_rpt"/>
</dbReference>
<dbReference type="Pfam" id="PF18801">
    <property type="entry name" value="RapH_N"/>
    <property type="match status" value="1"/>
</dbReference>
<dbReference type="SUPFAM" id="SSF48452">
    <property type="entry name" value="TPR-like"/>
    <property type="match status" value="2"/>
</dbReference>
<evidence type="ECO:0000313" key="3">
    <source>
        <dbReference type="Proteomes" id="UP001418796"/>
    </source>
</evidence>
<proteinExistence type="predicted"/>
<dbReference type="Proteomes" id="UP001418796">
    <property type="component" value="Unassembled WGS sequence"/>
</dbReference>
<gene>
    <name evidence="2" type="ORF">MKY91_16780</name>
</gene>
<dbReference type="RefSeq" id="WP_343131432.1">
    <property type="nucleotide sequence ID" value="NZ_JBCITK010000001.1"/>
</dbReference>
<dbReference type="Pfam" id="PF13181">
    <property type="entry name" value="TPR_8"/>
    <property type="match status" value="1"/>
</dbReference>
<dbReference type="SMART" id="SM00028">
    <property type="entry name" value="TPR"/>
    <property type="match status" value="3"/>
</dbReference>